<accession>A0ABS8UVJ4</accession>
<dbReference type="Proteomes" id="UP000823775">
    <property type="component" value="Unassembled WGS sequence"/>
</dbReference>
<evidence type="ECO:0000313" key="1">
    <source>
        <dbReference type="EMBL" id="MCD9638464.1"/>
    </source>
</evidence>
<protein>
    <submittedName>
        <fullName evidence="1">Uncharacterized protein</fullName>
    </submittedName>
</protein>
<reference evidence="1 2" key="1">
    <citation type="journal article" date="2021" name="BMC Genomics">
        <title>Datura genome reveals duplications of psychoactive alkaloid biosynthetic genes and high mutation rate following tissue culture.</title>
        <authorList>
            <person name="Rajewski A."/>
            <person name="Carter-House D."/>
            <person name="Stajich J."/>
            <person name="Litt A."/>
        </authorList>
    </citation>
    <scope>NUCLEOTIDE SEQUENCE [LARGE SCALE GENOMIC DNA]</scope>
    <source>
        <strain evidence="1">AR-01</strain>
    </source>
</reference>
<dbReference type="EMBL" id="JACEIK010002706">
    <property type="protein sequence ID" value="MCD9638464.1"/>
    <property type="molecule type" value="Genomic_DNA"/>
</dbReference>
<organism evidence="1 2">
    <name type="scientific">Datura stramonium</name>
    <name type="common">Jimsonweed</name>
    <name type="synonym">Common thornapple</name>
    <dbReference type="NCBI Taxonomy" id="4076"/>
    <lineage>
        <taxon>Eukaryota</taxon>
        <taxon>Viridiplantae</taxon>
        <taxon>Streptophyta</taxon>
        <taxon>Embryophyta</taxon>
        <taxon>Tracheophyta</taxon>
        <taxon>Spermatophyta</taxon>
        <taxon>Magnoliopsida</taxon>
        <taxon>eudicotyledons</taxon>
        <taxon>Gunneridae</taxon>
        <taxon>Pentapetalae</taxon>
        <taxon>asterids</taxon>
        <taxon>lamiids</taxon>
        <taxon>Solanales</taxon>
        <taxon>Solanaceae</taxon>
        <taxon>Solanoideae</taxon>
        <taxon>Datureae</taxon>
        <taxon>Datura</taxon>
    </lineage>
</organism>
<gene>
    <name evidence="1" type="ORF">HAX54_022463</name>
</gene>
<name>A0ABS8UVJ4_DATST</name>
<feature type="non-terminal residue" evidence="1">
    <location>
        <position position="52"/>
    </location>
</feature>
<keyword evidence="2" id="KW-1185">Reference proteome</keyword>
<sequence>MATNRWLRPEVRSGYQELLLLLRQSSLSEPVSKTAASDLTAFMLLHPMNRES</sequence>
<comment type="caution">
    <text evidence="1">The sequence shown here is derived from an EMBL/GenBank/DDBJ whole genome shotgun (WGS) entry which is preliminary data.</text>
</comment>
<evidence type="ECO:0000313" key="2">
    <source>
        <dbReference type="Proteomes" id="UP000823775"/>
    </source>
</evidence>
<proteinExistence type="predicted"/>